<evidence type="ECO:0000313" key="2">
    <source>
        <dbReference type="EMBL" id="SDN03398.1"/>
    </source>
</evidence>
<proteinExistence type="predicted"/>
<feature type="chain" id="PRO_5009246207" evidence="1">
    <location>
        <begin position="32"/>
        <end position="117"/>
    </location>
</feature>
<name>A0A1G9Y2W7_ALLAB</name>
<protein>
    <submittedName>
        <fullName evidence="2">Uncharacterized protein</fullName>
    </submittedName>
</protein>
<organism evidence="2 3">
    <name type="scientific">Allokutzneria albata</name>
    <name type="common">Kibdelosporangium albatum</name>
    <dbReference type="NCBI Taxonomy" id="211114"/>
    <lineage>
        <taxon>Bacteria</taxon>
        <taxon>Bacillati</taxon>
        <taxon>Actinomycetota</taxon>
        <taxon>Actinomycetes</taxon>
        <taxon>Pseudonocardiales</taxon>
        <taxon>Pseudonocardiaceae</taxon>
        <taxon>Allokutzneria</taxon>
    </lineage>
</organism>
<gene>
    <name evidence="2" type="ORF">SAMN04489726_4564</name>
</gene>
<keyword evidence="1" id="KW-0732">Signal</keyword>
<sequence length="117" mass="13132">MENPLKKTGKVLSLTAGMVLASAFVAPSASAAAFAYHGYDVAYTSYYDRGLVACDKEKDGNYVYAEGRYWHPSNQVMVLRVDDGEDEHCDNDYITYPIYQIRICESRVGCSPWRQVS</sequence>
<evidence type="ECO:0000313" key="3">
    <source>
        <dbReference type="Proteomes" id="UP000183376"/>
    </source>
</evidence>
<evidence type="ECO:0000256" key="1">
    <source>
        <dbReference type="SAM" id="SignalP"/>
    </source>
</evidence>
<reference evidence="2 3" key="1">
    <citation type="submission" date="2016-10" db="EMBL/GenBank/DDBJ databases">
        <authorList>
            <person name="de Groot N.N."/>
        </authorList>
    </citation>
    <scope>NUCLEOTIDE SEQUENCE [LARGE SCALE GENOMIC DNA]</scope>
    <source>
        <strain evidence="2 3">DSM 44149</strain>
    </source>
</reference>
<dbReference type="AlphaFoldDB" id="A0A1G9Y2W7"/>
<dbReference type="STRING" id="211114.SAMN04489726_4564"/>
<dbReference type="EMBL" id="LT629701">
    <property type="protein sequence ID" value="SDN03398.1"/>
    <property type="molecule type" value="Genomic_DNA"/>
</dbReference>
<dbReference type="Proteomes" id="UP000183376">
    <property type="component" value="Chromosome I"/>
</dbReference>
<accession>A0A1G9Y2W7</accession>
<keyword evidence="3" id="KW-1185">Reference proteome</keyword>
<feature type="signal peptide" evidence="1">
    <location>
        <begin position="1"/>
        <end position="31"/>
    </location>
</feature>